<dbReference type="Proteomes" id="UP001160390">
    <property type="component" value="Unassembled WGS sequence"/>
</dbReference>
<evidence type="ECO:0000313" key="2">
    <source>
        <dbReference type="EMBL" id="CAI6091567.1"/>
    </source>
</evidence>
<protein>
    <submittedName>
        <fullName evidence="2">Uncharacterized protein</fullName>
    </submittedName>
</protein>
<accession>A0AA35M6P1</accession>
<proteinExistence type="predicted"/>
<dbReference type="Gene3D" id="3.40.50.1970">
    <property type="match status" value="1"/>
</dbReference>
<dbReference type="AlphaFoldDB" id="A0AA35M6P1"/>
<sequence>MARWSTNKIPPSPLLVPDPDTISIKAVVSPSLDTARPRGAVTRTRPRSHKRSRGSSPHVIIGQNAISRLHAVLAKLHLSAPLIVSNSSCLSLSNRIQSLICCMDSRVVTDKLSAVASVTSSDCVISVGGEFAHALAYSVSLGDRIPHICIPTTYSGRDLVRCSERLRYTDNKSRADDATNQLKLHPTVIIYDEDLTKSTTAPLTVSSDGNVGEASHRAQRDPEREASYWNFLQLPVI</sequence>
<evidence type="ECO:0000256" key="1">
    <source>
        <dbReference type="SAM" id="MobiDB-lite"/>
    </source>
</evidence>
<organism evidence="2 3">
    <name type="scientific">Clonostachys chloroleuca</name>
    <dbReference type="NCBI Taxonomy" id="1926264"/>
    <lineage>
        <taxon>Eukaryota</taxon>
        <taxon>Fungi</taxon>
        <taxon>Dikarya</taxon>
        <taxon>Ascomycota</taxon>
        <taxon>Pezizomycotina</taxon>
        <taxon>Sordariomycetes</taxon>
        <taxon>Hypocreomycetidae</taxon>
        <taxon>Hypocreales</taxon>
        <taxon>Bionectriaceae</taxon>
        <taxon>Clonostachys</taxon>
    </lineage>
</organism>
<feature type="compositionally biased region" description="Basic residues" evidence="1">
    <location>
        <begin position="44"/>
        <end position="53"/>
    </location>
</feature>
<comment type="caution">
    <text evidence="2">The sequence shown here is derived from an EMBL/GenBank/DDBJ whole genome shotgun (WGS) entry which is preliminary data.</text>
</comment>
<gene>
    <name evidence="2" type="ORF">CCHLO57077_00019288</name>
</gene>
<keyword evidence="3" id="KW-1185">Reference proteome</keyword>
<reference evidence="2" key="1">
    <citation type="submission" date="2023-01" db="EMBL/GenBank/DDBJ databases">
        <authorList>
            <person name="Piombo E."/>
        </authorList>
    </citation>
    <scope>NUCLEOTIDE SEQUENCE</scope>
</reference>
<feature type="region of interest" description="Disordered" evidence="1">
    <location>
        <begin position="202"/>
        <end position="222"/>
    </location>
</feature>
<name>A0AA35M6P1_9HYPO</name>
<feature type="region of interest" description="Disordered" evidence="1">
    <location>
        <begin position="33"/>
        <end position="56"/>
    </location>
</feature>
<evidence type="ECO:0000313" key="3">
    <source>
        <dbReference type="Proteomes" id="UP001160390"/>
    </source>
</evidence>
<dbReference type="EMBL" id="CABFNP030001188">
    <property type="protein sequence ID" value="CAI6091567.1"/>
    <property type="molecule type" value="Genomic_DNA"/>
</dbReference>
<dbReference type="SUPFAM" id="SSF56796">
    <property type="entry name" value="Dehydroquinate synthase-like"/>
    <property type="match status" value="1"/>
</dbReference>